<evidence type="ECO:0000313" key="1">
    <source>
        <dbReference type="EMBL" id="MBA0832620.1"/>
    </source>
</evidence>
<dbReference type="AlphaFoldDB" id="A0A7J9JE10"/>
<gene>
    <name evidence="1" type="ORF">Goarm_017002</name>
</gene>
<reference evidence="1 2" key="1">
    <citation type="journal article" date="2019" name="Genome Biol. Evol.">
        <title>Insights into the evolution of the New World diploid cottons (Gossypium, subgenus Houzingenia) based on genome sequencing.</title>
        <authorList>
            <person name="Grover C.E."/>
            <person name="Arick M.A. 2nd"/>
            <person name="Thrash A."/>
            <person name="Conover J.L."/>
            <person name="Sanders W.S."/>
            <person name="Peterson D.G."/>
            <person name="Frelichowski J.E."/>
            <person name="Scheffler J.A."/>
            <person name="Scheffler B.E."/>
            <person name="Wendel J.F."/>
        </authorList>
    </citation>
    <scope>NUCLEOTIDE SEQUENCE [LARGE SCALE GENOMIC DNA]</scope>
    <source>
        <strain evidence="1">6</strain>
        <tissue evidence="1">Leaf</tissue>
    </source>
</reference>
<sequence length="75" mass="8424">VKLNTDGTVSSQQHTTRIGGAFHDLRADHNRLPDCVAKAAFNDINRLSMFEDLLTHARSVFEDDVHRALEVISLH</sequence>
<evidence type="ECO:0000313" key="2">
    <source>
        <dbReference type="Proteomes" id="UP000593575"/>
    </source>
</evidence>
<feature type="non-terminal residue" evidence="1">
    <location>
        <position position="1"/>
    </location>
</feature>
<dbReference type="EMBL" id="JABFAE010000007">
    <property type="protein sequence ID" value="MBA0832620.1"/>
    <property type="molecule type" value="Genomic_DNA"/>
</dbReference>
<dbReference type="Proteomes" id="UP000593575">
    <property type="component" value="Unassembled WGS sequence"/>
</dbReference>
<keyword evidence="2" id="KW-1185">Reference proteome</keyword>
<proteinExistence type="predicted"/>
<comment type="caution">
    <text evidence="1">The sequence shown here is derived from an EMBL/GenBank/DDBJ whole genome shotgun (WGS) entry which is preliminary data.</text>
</comment>
<accession>A0A7J9JE10</accession>
<name>A0A7J9JE10_9ROSI</name>
<protein>
    <submittedName>
        <fullName evidence="1">Uncharacterized protein</fullName>
    </submittedName>
</protein>
<organism evidence="1 2">
    <name type="scientific">Gossypium armourianum</name>
    <dbReference type="NCBI Taxonomy" id="34283"/>
    <lineage>
        <taxon>Eukaryota</taxon>
        <taxon>Viridiplantae</taxon>
        <taxon>Streptophyta</taxon>
        <taxon>Embryophyta</taxon>
        <taxon>Tracheophyta</taxon>
        <taxon>Spermatophyta</taxon>
        <taxon>Magnoliopsida</taxon>
        <taxon>eudicotyledons</taxon>
        <taxon>Gunneridae</taxon>
        <taxon>Pentapetalae</taxon>
        <taxon>rosids</taxon>
        <taxon>malvids</taxon>
        <taxon>Malvales</taxon>
        <taxon>Malvaceae</taxon>
        <taxon>Malvoideae</taxon>
        <taxon>Gossypium</taxon>
    </lineage>
</organism>